<evidence type="ECO:0000313" key="9">
    <source>
        <dbReference type="EMBL" id="GMH56245.1"/>
    </source>
</evidence>
<evidence type="ECO:0000256" key="1">
    <source>
        <dbReference type="ARBA" id="ARBA00004141"/>
    </source>
</evidence>
<keyword evidence="10" id="KW-1185">Reference proteome</keyword>
<dbReference type="PANTHER" id="PTHR10984:SF25">
    <property type="entry name" value="ENDOPLASMIC RETICULUM-GOLGI INTERMEDIATE COMPARTMENT PROTEIN 3"/>
    <property type="match status" value="1"/>
</dbReference>
<dbReference type="OrthoDB" id="270930at2759"/>
<dbReference type="EMBL" id="BRXW01000451">
    <property type="protein sequence ID" value="GMH56245.1"/>
    <property type="molecule type" value="Genomic_DNA"/>
</dbReference>
<accession>A0A9W6ZUM1</accession>
<organism evidence="9 10">
    <name type="scientific">Triparma laevis f. longispina</name>
    <dbReference type="NCBI Taxonomy" id="1714387"/>
    <lineage>
        <taxon>Eukaryota</taxon>
        <taxon>Sar</taxon>
        <taxon>Stramenopiles</taxon>
        <taxon>Ochrophyta</taxon>
        <taxon>Bolidophyceae</taxon>
        <taxon>Parmales</taxon>
        <taxon>Triparmaceae</taxon>
        <taxon>Triparma</taxon>
    </lineage>
</organism>
<dbReference type="GO" id="GO:0030134">
    <property type="term" value="C:COPII-coated ER to Golgi transport vesicle"/>
    <property type="evidence" value="ECO:0007669"/>
    <property type="project" value="TreeGrafter"/>
</dbReference>
<dbReference type="PANTHER" id="PTHR10984">
    <property type="entry name" value="ENDOPLASMIC RETICULUM-GOLGI INTERMEDIATE COMPARTMENT PROTEIN"/>
    <property type="match status" value="1"/>
</dbReference>
<feature type="domain" description="Endoplasmic reticulum vesicle transporter C-terminal" evidence="7">
    <location>
        <begin position="114"/>
        <end position="343"/>
    </location>
</feature>
<evidence type="ECO:0000256" key="3">
    <source>
        <dbReference type="ARBA" id="ARBA00022692"/>
    </source>
</evidence>
<evidence type="ECO:0000259" key="7">
    <source>
        <dbReference type="Pfam" id="PF07970"/>
    </source>
</evidence>
<dbReference type="Pfam" id="PF07970">
    <property type="entry name" value="COPIIcoated_ERV"/>
    <property type="match status" value="1"/>
</dbReference>
<dbReference type="InterPro" id="IPR039542">
    <property type="entry name" value="Erv_N"/>
</dbReference>
<dbReference type="InterPro" id="IPR045888">
    <property type="entry name" value="Erv"/>
</dbReference>
<evidence type="ECO:0000256" key="6">
    <source>
        <dbReference type="SAM" id="SignalP"/>
    </source>
</evidence>
<evidence type="ECO:0000256" key="5">
    <source>
        <dbReference type="ARBA" id="ARBA00023136"/>
    </source>
</evidence>
<feature type="signal peptide" evidence="6">
    <location>
        <begin position="1"/>
        <end position="19"/>
    </location>
</feature>
<proteinExistence type="inferred from homology"/>
<reference evidence="10" key="1">
    <citation type="journal article" date="2023" name="Commun. Biol.">
        <title>Genome analysis of Parmales, the sister group of diatoms, reveals the evolutionary specialization of diatoms from phago-mixotrophs to photoautotrophs.</title>
        <authorList>
            <person name="Ban H."/>
            <person name="Sato S."/>
            <person name="Yoshikawa S."/>
            <person name="Yamada K."/>
            <person name="Nakamura Y."/>
            <person name="Ichinomiya M."/>
            <person name="Sato N."/>
            <person name="Blanc-Mathieu R."/>
            <person name="Endo H."/>
            <person name="Kuwata A."/>
            <person name="Ogata H."/>
        </authorList>
    </citation>
    <scope>NUCLEOTIDE SEQUENCE [LARGE SCALE GENOMIC DNA]</scope>
    <source>
        <strain evidence="10">NIES 3700</strain>
    </source>
</reference>
<comment type="subcellular location">
    <subcellularLocation>
        <location evidence="1">Membrane</location>
        <topology evidence="1">Multi-pass membrane protein</topology>
    </subcellularLocation>
</comment>
<dbReference type="Pfam" id="PF13850">
    <property type="entry name" value="ERGIC_N"/>
    <property type="match status" value="1"/>
</dbReference>
<dbReference type="AlphaFoldDB" id="A0A9W6ZUM1"/>
<dbReference type="GO" id="GO:0005783">
    <property type="term" value="C:endoplasmic reticulum"/>
    <property type="evidence" value="ECO:0007669"/>
    <property type="project" value="TreeGrafter"/>
</dbReference>
<dbReference type="Proteomes" id="UP001165122">
    <property type="component" value="Unassembled WGS sequence"/>
</dbReference>
<gene>
    <name evidence="9" type="ORF">TrLO_g5438</name>
</gene>
<keyword evidence="6" id="KW-0732">Signal</keyword>
<comment type="caution">
    <text evidence="9">The sequence shown here is derived from an EMBL/GenBank/DDBJ whole genome shotgun (WGS) entry which is preliminary data.</text>
</comment>
<evidence type="ECO:0000256" key="4">
    <source>
        <dbReference type="ARBA" id="ARBA00022989"/>
    </source>
</evidence>
<sequence>MTHLSIVLILLLIFNETVQFNSTQTIERISVDKTLQQKLHFKLNITFPVLPCSEIHLDAMDVAGDNQLDISDSFLKQRLTSSGQKILGAKVEKLNEVEAEPEDPTLDPDYCGDCYGAGESESTCCNTCDSVLAAYSKKGWSTRTLLQTCPQCIREKRGLHTITKGEGCNLSGRMEVNKVSGNFHVAMGESTVRDGRHVHMFMPEDAPNFNCSHIIHELTLNNSNGALNGYTRYVSSQSTGLFQYFLKIMPQSQGYVYSHTERFRPLMIDVDEGLEAMAGVGGIKSKAHEHHHLVQTSLLPGVFFVYEIEPFRVEEVEISSSWGHFMIRIAGVVGGVIAIVGAIEGGFGGGEKNFF</sequence>
<feature type="chain" id="PRO_5040845591" evidence="6">
    <location>
        <begin position="20"/>
        <end position="355"/>
    </location>
</feature>
<keyword evidence="5" id="KW-0472">Membrane</keyword>
<evidence type="ECO:0000256" key="2">
    <source>
        <dbReference type="ARBA" id="ARBA00005648"/>
    </source>
</evidence>
<keyword evidence="4" id="KW-1133">Transmembrane helix</keyword>
<evidence type="ECO:0000313" key="10">
    <source>
        <dbReference type="Proteomes" id="UP001165122"/>
    </source>
</evidence>
<keyword evidence="3" id="KW-0812">Transmembrane</keyword>
<protein>
    <submittedName>
        <fullName evidence="9">Uncharacterized protein</fullName>
    </submittedName>
</protein>
<evidence type="ECO:0000259" key="8">
    <source>
        <dbReference type="Pfam" id="PF13850"/>
    </source>
</evidence>
<comment type="similarity">
    <text evidence="2">Belongs to the ERGIC family.</text>
</comment>
<dbReference type="GO" id="GO:0016020">
    <property type="term" value="C:membrane"/>
    <property type="evidence" value="ECO:0007669"/>
    <property type="project" value="UniProtKB-SubCell"/>
</dbReference>
<feature type="domain" description="Endoplasmic reticulum vesicle transporter N-terminal" evidence="8">
    <location>
        <begin position="1"/>
        <end position="68"/>
    </location>
</feature>
<name>A0A9W6ZUM1_9STRA</name>
<dbReference type="InterPro" id="IPR012936">
    <property type="entry name" value="Erv_C"/>
</dbReference>